<reference evidence="4" key="2">
    <citation type="submission" date="2013-04" db="UniProtKB">
        <authorList>
            <consortium name="EnsemblPlants"/>
        </authorList>
    </citation>
    <scope>IDENTIFICATION</scope>
</reference>
<dbReference type="Proteomes" id="UP000006038">
    <property type="component" value="Chromosome 1"/>
</dbReference>
<protein>
    <recommendedName>
        <fullName evidence="3">Peptidase C1A papain C-terminal domain-containing protein</fullName>
    </recommendedName>
</protein>
<sequence>MASSAVVLLVCTFMAMQAMAAAEAYYSGDDGVTMQMFEEWMAKFGKAYTCHGEKEHRFAVFRDNFYSSGVFPGPCGCGTGGEPKPNHAVTLVGYCQDGATGKKYWVAKNSWGKTWGQQGYILLEKDVASPHGTCGLAVSPFYPTA</sequence>
<feature type="chain" id="PRO_5018553812" description="Peptidase C1A papain C-terminal domain-containing protein" evidence="2">
    <location>
        <begin position="21"/>
        <end position="145"/>
    </location>
</feature>
<name>J3KZF5_ORYBR</name>
<dbReference type="Pfam" id="PF00112">
    <property type="entry name" value="Peptidase_C1"/>
    <property type="match status" value="1"/>
</dbReference>
<dbReference type="HOGENOM" id="CLU_1930754_0_0_1"/>
<dbReference type="SMART" id="SM00645">
    <property type="entry name" value="Pept_C1"/>
    <property type="match status" value="1"/>
</dbReference>
<dbReference type="Gramene" id="OB01G23610.1">
    <property type="protein sequence ID" value="OB01G23610.1"/>
    <property type="gene ID" value="OB01G23610"/>
</dbReference>
<feature type="domain" description="Peptidase C1A papain C-terminal" evidence="3">
    <location>
        <begin position="2"/>
        <end position="144"/>
    </location>
</feature>
<evidence type="ECO:0000313" key="5">
    <source>
        <dbReference type="Proteomes" id="UP000006038"/>
    </source>
</evidence>
<keyword evidence="2" id="KW-0732">Signal</keyword>
<dbReference type="SUPFAM" id="SSF54001">
    <property type="entry name" value="Cysteine proteinases"/>
    <property type="match status" value="1"/>
</dbReference>
<dbReference type="PROSITE" id="PS00640">
    <property type="entry name" value="THIOL_PROTEASE_ASN"/>
    <property type="match status" value="1"/>
</dbReference>
<dbReference type="Gene3D" id="1.10.287.2250">
    <property type="match status" value="1"/>
</dbReference>
<dbReference type="PANTHER" id="PTHR12411">
    <property type="entry name" value="CYSTEINE PROTEASE FAMILY C1-RELATED"/>
    <property type="match status" value="1"/>
</dbReference>
<dbReference type="InterPro" id="IPR013128">
    <property type="entry name" value="Peptidase_C1A"/>
</dbReference>
<comment type="similarity">
    <text evidence="1">Belongs to the peptidase C1 family.</text>
</comment>
<dbReference type="GO" id="GO:0006508">
    <property type="term" value="P:proteolysis"/>
    <property type="evidence" value="ECO:0007669"/>
    <property type="project" value="InterPro"/>
</dbReference>
<dbReference type="eggNOG" id="KOG1543">
    <property type="taxonomic scope" value="Eukaryota"/>
</dbReference>
<dbReference type="OMA" id="CTFMAMQ"/>
<dbReference type="Gene3D" id="3.90.70.10">
    <property type="entry name" value="Cysteine proteinases"/>
    <property type="match status" value="1"/>
</dbReference>
<dbReference type="InterPro" id="IPR038765">
    <property type="entry name" value="Papain-like_cys_pep_sf"/>
</dbReference>
<evidence type="ECO:0000256" key="1">
    <source>
        <dbReference type="ARBA" id="ARBA00008455"/>
    </source>
</evidence>
<organism evidence="4">
    <name type="scientific">Oryza brachyantha</name>
    <name type="common">malo sina</name>
    <dbReference type="NCBI Taxonomy" id="4533"/>
    <lineage>
        <taxon>Eukaryota</taxon>
        <taxon>Viridiplantae</taxon>
        <taxon>Streptophyta</taxon>
        <taxon>Embryophyta</taxon>
        <taxon>Tracheophyta</taxon>
        <taxon>Spermatophyta</taxon>
        <taxon>Magnoliopsida</taxon>
        <taxon>Liliopsida</taxon>
        <taxon>Poales</taxon>
        <taxon>Poaceae</taxon>
        <taxon>BOP clade</taxon>
        <taxon>Oryzoideae</taxon>
        <taxon>Oryzeae</taxon>
        <taxon>Oryzinae</taxon>
        <taxon>Oryza</taxon>
    </lineage>
</organism>
<dbReference type="InterPro" id="IPR025661">
    <property type="entry name" value="Pept_asp_AS"/>
</dbReference>
<feature type="signal peptide" evidence="2">
    <location>
        <begin position="1"/>
        <end position="20"/>
    </location>
</feature>
<dbReference type="InterPro" id="IPR000668">
    <property type="entry name" value="Peptidase_C1A_C"/>
</dbReference>
<reference evidence="4" key="1">
    <citation type="journal article" date="2013" name="Nat. Commun.">
        <title>Whole-genome sequencing of Oryza brachyantha reveals mechanisms underlying Oryza genome evolution.</title>
        <authorList>
            <person name="Chen J."/>
            <person name="Huang Q."/>
            <person name="Gao D."/>
            <person name="Wang J."/>
            <person name="Lang Y."/>
            <person name="Liu T."/>
            <person name="Li B."/>
            <person name="Bai Z."/>
            <person name="Luis Goicoechea J."/>
            <person name="Liang C."/>
            <person name="Chen C."/>
            <person name="Zhang W."/>
            <person name="Sun S."/>
            <person name="Liao Y."/>
            <person name="Zhang X."/>
            <person name="Yang L."/>
            <person name="Song C."/>
            <person name="Wang M."/>
            <person name="Shi J."/>
            <person name="Liu G."/>
            <person name="Liu J."/>
            <person name="Zhou H."/>
            <person name="Zhou W."/>
            <person name="Yu Q."/>
            <person name="An N."/>
            <person name="Chen Y."/>
            <person name="Cai Q."/>
            <person name="Wang B."/>
            <person name="Liu B."/>
            <person name="Min J."/>
            <person name="Huang Y."/>
            <person name="Wu H."/>
            <person name="Li Z."/>
            <person name="Zhang Y."/>
            <person name="Yin Y."/>
            <person name="Song W."/>
            <person name="Jiang J."/>
            <person name="Jackson S.A."/>
            <person name="Wing R.A."/>
            <person name="Wang J."/>
            <person name="Chen M."/>
        </authorList>
    </citation>
    <scope>NUCLEOTIDE SEQUENCE [LARGE SCALE GENOMIC DNA]</scope>
    <source>
        <strain evidence="4">cv. IRGC 101232</strain>
    </source>
</reference>
<accession>J3KZF5</accession>
<evidence type="ECO:0000259" key="3">
    <source>
        <dbReference type="SMART" id="SM00645"/>
    </source>
</evidence>
<dbReference type="EnsemblPlants" id="OB01G23610.1">
    <property type="protein sequence ID" value="OB01G23610.1"/>
    <property type="gene ID" value="OB01G23610"/>
</dbReference>
<dbReference type="GO" id="GO:0008234">
    <property type="term" value="F:cysteine-type peptidase activity"/>
    <property type="evidence" value="ECO:0007669"/>
    <property type="project" value="InterPro"/>
</dbReference>
<dbReference type="AlphaFoldDB" id="J3KZF5"/>
<proteinExistence type="inferred from homology"/>
<keyword evidence="5" id="KW-1185">Reference proteome</keyword>
<evidence type="ECO:0000313" key="4">
    <source>
        <dbReference type="EnsemblPlants" id="OB01G23610.1"/>
    </source>
</evidence>
<dbReference type="STRING" id="4533.J3KZF5"/>
<evidence type="ECO:0000256" key="2">
    <source>
        <dbReference type="SAM" id="SignalP"/>
    </source>
</evidence>